<evidence type="ECO:0000313" key="5">
    <source>
        <dbReference type="EMBL" id="NJP37520.1"/>
    </source>
</evidence>
<dbReference type="SUPFAM" id="SSF46785">
    <property type="entry name" value="Winged helix' DNA-binding domain"/>
    <property type="match status" value="1"/>
</dbReference>
<name>A0A969PNL2_9BACI</name>
<evidence type="ECO:0000259" key="4">
    <source>
        <dbReference type="PROSITE" id="PS50987"/>
    </source>
</evidence>
<dbReference type="NCBIfam" id="NF033788">
    <property type="entry name" value="HTH_metalloreg"/>
    <property type="match status" value="1"/>
</dbReference>
<dbReference type="PROSITE" id="PS50987">
    <property type="entry name" value="HTH_ARSR_2"/>
    <property type="match status" value="1"/>
</dbReference>
<dbReference type="AlphaFoldDB" id="A0A969PNL2"/>
<dbReference type="InterPro" id="IPR011991">
    <property type="entry name" value="ArsR-like_HTH"/>
</dbReference>
<feature type="domain" description="HTH arsR-type" evidence="4">
    <location>
        <begin position="248"/>
        <end position="340"/>
    </location>
</feature>
<dbReference type="InterPro" id="IPR036388">
    <property type="entry name" value="WH-like_DNA-bd_sf"/>
</dbReference>
<dbReference type="Pfam" id="PF01022">
    <property type="entry name" value="HTH_5"/>
    <property type="match status" value="1"/>
</dbReference>
<dbReference type="GO" id="GO:0003700">
    <property type="term" value="F:DNA-binding transcription factor activity"/>
    <property type="evidence" value="ECO:0007669"/>
    <property type="project" value="InterPro"/>
</dbReference>
<dbReference type="GO" id="GO:0003677">
    <property type="term" value="F:DNA binding"/>
    <property type="evidence" value="ECO:0007669"/>
    <property type="project" value="UniProtKB-KW"/>
</dbReference>
<dbReference type="InterPro" id="IPR001845">
    <property type="entry name" value="HTH_ArsR_DNA-bd_dom"/>
</dbReference>
<keyword evidence="6" id="KW-1185">Reference proteome</keyword>
<organism evidence="5 6">
    <name type="scientific">Alkalicoccus luteus</name>
    <dbReference type="NCBI Taxonomy" id="1237094"/>
    <lineage>
        <taxon>Bacteria</taxon>
        <taxon>Bacillati</taxon>
        <taxon>Bacillota</taxon>
        <taxon>Bacilli</taxon>
        <taxon>Bacillales</taxon>
        <taxon>Bacillaceae</taxon>
        <taxon>Alkalicoccus</taxon>
    </lineage>
</organism>
<dbReference type="InterPro" id="IPR051081">
    <property type="entry name" value="HTH_MetalResp_TranReg"/>
</dbReference>
<dbReference type="Proteomes" id="UP000752012">
    <property type="component" value="Unassembled WGS sequence"/>
</dbReference>
<protein>
    <submittedName>
        <fullName evidence="5">Helix-turn-helix transcriptional regulator</fullName>
    </submittedName>
</protein>
<evidence type="ECO:0000313" key="6">
    <source>
        <dbReference type="Proteomes" id="UP000752012"/>
    </source>
</evidence>
<comment type="caution">
    <text evidence="5">The sequence shown here is derived from an EMBL/GenBank/DDBJ whole genome shotgun (WGS) entry which is preliminary data.</text>
</comment>
<evidence type="ECO:0000256" key="2">
    <source>
        <dbReference type="ARBA" id="ARBA00023125"/>
    </source>
</evidence>
<keyword evidence="1" id="KW-0805">Transcription regulation</keyword>
<dbReference type="CDD" id="cd00090">
    <property type="entry name" value="HTH_ARSR"/>
    <property type="match status" value="1"/>
</dbReference>
<proteinExistence type="predicted"/>
<gene>
    <name evidence="5" type="ORF">HCN83_07960</name>
</gene>
<reference evidence="5 6" key="1">
    <citation type="submission" date="2020-03" db="EMBL/GenBank/DDBJ databases">
        <title>Assessment of the enzymatic potential of alkaline-tolerant lipase obtained from Bacillus luteus H11 (technogenic soil) for the bioremediation of saline soils contaminated with petroleum substances.</title>
        <authorList>
            <person name="Kalwasinska A."/>
        </authorList>
    </citation>
    <scope>NUCLEOTIDE SEQUENCE [LARGE SCALE GENOMIC DNA]</scope>
    <source>
        <strain evidence="5 6">H11</strain>
    </source>
</reference>
<dbReference type="PRINTS" id="PR00778">
    <property type="entry name" value="HTHARSR"/>
</dbReference>
<sequence>MELKVHVSEAVDLTGFMFVIHNSGRKEDEELIERMLKHDPAEQKLDQIRQRLSAAEHERLEVFMNEDSAIVPALLPILLEEEPELSASAFSEKLRKLDNSVIRSSMFSRAFTDTTYDGTDIEQGKRLVEQLAVPAKEKWKLFYYLDRPEALKDELAALIEEMYATYYKPMREEAFSAAAAYRAELLEQPNDPEHPVRRLVADYVDVDNVDVIHVYPSFSLNIGFMLADVSKERTVHFSIGIQRFSLMESKLNEEELFGLLKVLTDERRFRLLRLLKKRPHYGYELAEALGVSNSTISHHLAILLSHQFVTSDRAENRVYYKVNTAEIKRVMAQVESMFAT</sequence>
<dbReference type="InterPro" id="IPR036390">
    <property type="entry name" value="WH_DNA-bd_sf"/>
</dbReference>
<accession>A0A969PNL2</accession>
<dbReference type="SMART" id="SM00418">
    <property type="entry name" value="HTH_ARSR"/>
    <property type="match status" value="1"/>
</dbReference>
<keyword evidence="3" id="KW-0804">Transcription</keyword>
<dbReference type="PANTHER" id="PTHR33154:SF33">
    <property type="entry name" value="TRANSCRIPTIONAL REPRESSOR SDPR"/>
    <property type="match status" value="1"/>
</dbReference>
<evidence type="ECO:0000256" key="3">
    <source>
        <dbReference type="ARBA" id="ARBA00023163"/>
    </source>
</evidence>
<dbReference type="RefSeq" id="WP_168006138.1">
    <property type="nucleotide sequence ID" value="NZ_JAATHJ010000009.1"/>
</dbReference>
<dbReference type="PANTHER" id="PTHR33154">
    <property type="entry name" value="TRANSCRIPTIONAL REGULATOR, ARSR FAMILY"/>
    <property type="match status" value="1"/>
</dbReference>
<keyword evidence="2" id="KW-0238">DNA-binding</keyword>
<dbReference type="Gene3D" id="1.10.10.10">
    <property type="entry name" value="Winged helix-like DNA-binding domain superfamily/Winged helix DNA-binding domain"/>
    <property type="match status" value="1"/>
</dbReference>
<evidence type="ECO:0000256" key="1">
    <source>
        <dbReference type="ARBA" id="ARBA00023015"/>
    </source>
</evidence>
<dbReference type="EMBL" id="JAATHJ010000009">
    <property type="protein sequence ID" value="NJP37520.1"/>
    <property type="molecule type" value="Genomic_DNA"/>
</dbReference>